<keyword evidence="6" id="KW-0812">Transmembrane</keyword>
<dbReference type="GO" id="GO:0002082">
    <property type="term" value="P:regulation of oxidative phosphorylation"/>
    <property type="evidence" value="ECO:0007669"/>
    <property type="project" value="TreeGrafter"/>
</dbReference>
<name>A0AAW1DCA4_9HEMI</name>
<keyword evidence="6" id="KW-1133">Transmembrane helix</keyword>
<sequence>MATRITFSALNAVKNQQLLKCKQTSSLICRSLAAPTGQSTVAENIRKKQAVFGMDDSTPIYLKGGNVDRILFRFTMGCCILALSLIAKNFYQLTQGKK</sequence>
<dbReference type="GO" id="GO:0045277">
    <property type="term" value="C:respiratory chain complex IV"/>
    <property type="evidence" value="ECO:0007669"/>
    <property type="project" value="InterPro"/>
</dbReference>
<evidence type="ECO:0000256" key="2">
    <source>
        <dbReference type="ARBA" id="ARBA00009331"/>
    </source>
</evidence>
<feature type="transmembrane region" description="Helical" evidence="6">
    <location>
        <begin position="70"/>
        <end position="91"/>
    </location>
</feature>
<comment type="caution">
    <text evidence="7">The sequence shown here is derived from an EMBL/GenBank/DDBJ whole genome shotgun (WGS) entry which is preliminary data.</text>
</comment>
<keyword evidence="4" id="KW-0496">Mitochondrion</keyword>
<comment type="subcellular location">
    <subcellularLocation>
        <location evidence="1">Mitochondrion inner membrane</location>
    </subcellularLocation>
</comment>
<dbReference type="EMBL" id="JAPXFL010000004">
    <property type="protein sequence ID" value="KAK9507713.1"/>
    <property type="molecule type" value="Genomic_DNA"/>
</dbReference>
<dbReference type="AlphaFoldDB" id="A0AAW1DCA4"/>
<organism evidence="7 8">
    <name type="scientific">Rhynocoris fuscipes</name>
    <dbReference type="NCBI Taxonomy" id="488301"/>
    <lineage>
        <taxon>Eukaryota</taxon>
        <taxon>Metazoa</taxon>
        <taxon>Ecdysozoa</taxon>
        <taxon>Arthropoda</taxon>
        <taxon>Hexapoda</taxon>
        <taxon>Insecta</taxon>
        <taxon>Pterygota</taxon>
        <taxon>Neoptera</taxon>
        <taxon>Paraneoptera</taxon>
        <taxon>Hemiptera</taxon>
        <taxon>Heteroptera</taxon>
        <taxon>Panheteroptera</taxon>
        <taxon>Cimicomorpha</taxon>
        <taxon>Reduviidae</taxon>
        <taxon>Harpactorinae</taxon>
        <taxon>Harpactorini</taxon>
        <taxon>Rhynocoris</taxon>
    </lineage>
</organism>
<evidence type="ECO:0000313" key="7">
    <source>
        <dbReference type="EMBL" id="KAK9507713.1"/>
    </source>
</evidence>
<dbReference type="Gene3D" id="4.10.91.10">
    <property type="entry name" value="Cytochrome c oxidase, subunit VIIa"/>
    <property type="match status" value="1"/>
</dbReference>
<dbReference type="PANTHER" id="PTHR10510:SF11">
    <property type="entry name" value="CYTOCHROME C OXIDASE SUBUNIT 7A, MITOCHONDRIAL"/>
    <property type="match status" value="1"/>
</dbReference>
<keyword evidence="8" id="KW-1185">Reference proteome</keyword>
<evidence type="ECO:0000256" key="3">
    <source>
        <dbReference type="ARBA" id="ARBA00022792"/>
    </source>
</evidence>
<dbReference type="PANTHER" id="PTHR10510">
    <property type="entry name" value="CYTOCHROME C OXIDASE POLYPEPTIDE 7A"/>
    <property type="match status" value="1"/>
</dbReference>
<proteinExistence type="inferred from homology"/>
<dbReference type="InterPro" id="IPR036539">
    <property type="entry name" value="Cyt_c_oxidase_su7a_sf"/>
</dbReference>
<keyword evidence="5 6" id="KW-0472">Membrane</keyword>
<dbReference type="Proteomes" id="UP001461498">
    <property type="component" value="Unassembled WGS sequence"/>
</dbReference>
<comment type="similarity">
    <text evidence="2">Belongs to the cytochrome c oxidase VIIa family.</text>
</comment>
<keyword evidence="3" id="KW-0999">Mitochondrion inner membrane</keyword>
<dbReference type="SUPFAM" id="SSF81419">
    <property type="entry name" value="Mitochondrial cytochrome c oxidase subunit VIIa"/>
    <property type="match status" value="1"/>
</dbReference>
<protein>
    <submittedName>
        <fullName evidence="7">Uncharacterized protein</fullName>
    </submittedName>
</protein>
<evidence type="ECO:0000256" key="5">
    <source>
        <dbReference type="ARBA" id="ARBA00023136"/>
    </source>
</evidence>
<dbReference type="InterPro" id="IPR003177">
    <property type="entry name" value="Cytc_oxidase_su7a_met"/>
</dbReference>
<dbReference type="GO" id="GO:0006123">
    <property type="term" value="P:mitochondrial electron transport, cytochrome c to oxygen"/>
    <property type="evidence" value="ECO:0007669"/>
    <property type="project" value="InterPro"/>
</dbReference>
<reference evidence="7 8" key="1">
    <citation type="submission" date="2022-12" db="EMBL/GenBank/DDBJ databases">
        <title>Chromosome-level genome assembly of true bugs.</title>
        <authorList>
            <person name="Ma L."/>
            <person name="Li H."/>
        </authorList>
    </citation>
    <scope>NUCLEOTIDE SEQUENCE [LARGE SCALE GENOMIC DNA]</scope>
    <source>
        <strain evidence="7">Lab_2022b</strain>
    </source>
</reference>
<evidence type="ECO:0000256" key="1">
    <source>
        <dbReference type="ARBA" id="ARBA00004273"/>
    </source>
</evidence>
<dbReference type="GO" id="GO:0097250">
    <property type="term" value="P:mitochondrial respirasome assembly"/>
    <property type="evidence" value="ECO:0007669"/>
    <property type="project" value="TreeGrafter"/>
</dbReference>
<dbReference type="GO" id="GO:0005743">
    <property type="term" value="C:mitochondrial inner membrane"/>
    <property type="evidence" value="ECO:0007669"/>
    <property type="project" value="UniProtKB-SubCell"/>
</dbReference>
<evidence type="ECO:0000256" key="6">
    <source>
        <dbReference type="SAM" id="Phobius"/>
    </source>
</evidence>
<evidence type="ECO:0000256" key="4">
    <source>
        <dbReference type="ARBA" id="ARBA00023128"/>
    </source>
</evidence>
<evidence type="ECO:0000313" key="8">
    <source>
        <dbReference type="Proteomes" id="UP001461498"/>
    </source>
</evidence>
<gene>
    <name evidence="7" type="ORF">O3M35_007508</name>
</gene>
<accession>A0AAW1DCA4</accession>